<dbReference type="OMA" id="QNINDFR"/>
<dbReference type="PANTHER" id="PTHR42085">
    <property type="entry name" value="F-BOX DOMAIN-CONTAINING PROTEIN"/>
    <property type="match status" value="1"/>
</dbReference>
<dbReference type="EMBL" id="KZ107839">
    <property type="protein sequence ID" value="OSS52245.1"/>
    <property type="molecule type" value="Genomic_DNA"/>
</dbReference>
<dbReference type="Proteomes" id="UP000193240">
    <property type="component" value="Unassembled WGS sequence"/>
</dbReference>
<reference evidence="1 2" key="1">
    <citation type="journal article" date="2017" name="Genome Announc.">
        <title>Genome sequence of the saprophytic ascomycete Epicoccum nigrum ICMP 19927 strain isolated from New Zealand.</title>
        <authorList>
            <person name="Fokin M."/>
            <person name="Fleetwood D."/>
            <person name="Weir B.S."/>
            <person name="Villas-Boas S.G."/>
        </authorList>
    </citation>
    <scope>NUCLEOTIDE SEQUENCE [LARGE SCALE GENOMIC DNA]</scope>
    <source>
        <strain evidence="1 2">ICMP 19927</strain>
    </source>
</reference>
<organism evidence="1 2">
    <name type="scientific">Epicoccum nigrum</name>
    <name type="common">Soil fungus</name>
    <name type="synonym">Epicoccum purpurascens</name>
    <dbReference type="NCBI Taxonomy" id="105696"/>
    <lineage>
        <taxon>Eukaryota</taxon>
        <taxon>Fungi</taxon>
        <taxon>Dikarya</taxon>
        <taxon>Ascomycota</taxon>
        <taxon>Pezizomycotina</taxon>
        <taxon>Dothideomycetes</taxon>
        <taxon>Pleosporomycetidae</taxon>
        <taxon>Pleosporales</taxon>
        <taxon>Pleosporineae</taxon>
        <taxon>Didymellaceae</taxon>
        <taxon>Epicoccum</taxon>
    </lineage>
</organism>
<evidence type="ECO:0000313" key="2">
    <source>
        <dbReference type="Proteomes" id="UP000193240"/>
    </source>
</evidence>
<dbReference type="AlphaFoldDB" id="A0A1Y2M811"/>
<gene>
    <name evidence="1" type="ORF">B5807_02157</name>
</gene>
<proteinExistence type="predicted"/>
<evidence type="ECO:0000313" key="1">
    <source>
        <dbReference type="EMBL" id="OSS52245.1"/>
    </source>
</evidence>
<name>A0A1Y2M811_EPING</name>
<keyword evidence="2" id="KW-1185">Reference proteome</keyword>
<protein>
    <submittedName>
        <fullName evidence="1">Uncharacterized protein</fullName>
    </submittedName>
</protein>
<dbReference type="InParanoid" id="A0A1Y2M811"/>
<dbReference type="InterPro" id="IPR038883">
    <property type="entry name" value="AN11006-like"/>
</dbReference>
<dbReference type="PANTHER" id="PTHR42085:SF2">
    <property type="entry name" value="F-BOX DOMAIN-CONTAINING PROTEIN"/>
    <property type="match status" value="1"/>
</dbReference>
<accession>A0A1Y2M811</accession>
<sequence>MDFFIAEVANISPTPTITDVPGPTFRFMDLPPELRVKVYEELVVVGRVFFTPDAYESSEGYLFQNINDFRTPCLSILRVSKAIYGEAAHVYLEKNCFVLPSRWFSLSPFHNKGLVDRHIFSKTAIKKVKHVAITLFPRNDSTPLTMHHSDWAFDAIHGAYFDQISEDNRREFAHSFAVESLSDLQVKISRSVTHFENLEVIELDFTSAYCPFGCCRELSVDWGMVMGCARKARIYGIRNIEELRVINQEYRVDTGLTQDEIDRRLDVHFLSLDSEIPTEIEI</sequence>